<organism evidence="4 5">
    <name type="scientific">Helcobacillus massiliensis</name>
    <dbReference type="NCBI Taxonomy" id="521392"/>
    <lineage>
        <taxon>Bacteria</taxon>
        <taxon>Bacillati</taxon>
        <taxon>Actinomycetota</taxon>
        <taxon>Actinomycetes</taxon>
        <taxon>Micrococcales</taxon>
        <taxon>Dermabacteraceae</taxon>
        <taxon>Helcobacillus</taxon>
    </lineage>
</organism>
<evidence type="ECO:0000256" key="3">
    <source>
        <dbReference type="SAM" id="MobiDB-lite"/>
    </source>
</evidence>
<dbReference type="GO" id="GO:0052913">
    <property type="term" value="F:16S rRNA (guanine(966)-N(2))-methyltransferase activity"/>
    <property type="evidence" value="ECO:0007669"/>
    <property type="project" value="UniProtKB-EC"/>
</dbReference>
<reference evidence="4 5" key="1">
    <citation type="submission" date="2020-08" db="EMBL/GenBank/DDBJ databases">
        <title>Sequencing the genomes of 1000 actinobacteria strains.</title>
        <authorList>
            <person name="Klenk H.-P."/>
        </authorList>
    </citation>
    <scope>NUCLEOTIDE SEQUENCE [LARGE SCALE GENOMIC DNA]</scope>
    <source>
        <strain evidence="4 5">DSM 23040</strain>
    </source>
</reference>
<comment type="caution">
    <text evidence="4">The sequence shown here is derived from an EMBL/GenBank/DDBJ whole genome shotgun (WGS) entry which is preliminary data.</text>
</comment>
<sequence length="205" mass="21386">MPRIIAGALGGRTIASPPSSRTRPTSDRVRESLFGRLDAWGVLRGAHVLDLFGGTGALAFEALSRGAGSAVIVEAHGPTAQVIRRSAEDLGLTDQVSVITGRAESVIRTLNPSAGPAASAVFLDPPYTVPLAHIADLLEQLSAAGVLADEAVIVIEHSGRTDEQLRLGPEFVDEGAKQYGDTAVEFFTYLDPRISAAGTGDMLGQ</sequence>
<keyword evidence="1 4" id="KW-0489">Methyltransferase</keyword>
<dbReference type="PANTHER" id="PTHR43542:SF1">
    <property type="entry name" value="METHYLTRANSFERASE"/>
    <property type="match status" value="1"/>
</dbReference>
<feature type="region of interest" description="Disordered" evidence="3">
    <location>
        <begin position="9"/>
        <end position="28"/>
    </location>
</feature>
<evidence type="ECO:0000256" key="2">
    <source>
        <dbReference type="ARBA" id="ARBA00022679"/>
    </source>
</evidence>
<protein>
    <submittedName>
        <fullName evidence="4">16S rRNA (Guanine966-N2)-methyltransferase</fullName>
        <ecNumber evidence="4">2.1.1.171</ecNumber>
    </submittedName>
</protein>
<gene>
    <name evidence="4" type="ORF">FHX50_000426</name>
</gene>
<dbReference type="Gene3D" id="3.40.50.150">
    <property type="entry name" value="Vaccinia Virus protein VP39"/>
    <property type="match status" value="1"/>
</dbReference>
<dbReference type="Pfam" id="PF03602">
    <property type="entry name" value="Cons_hypoth95"/>
    <property type="match status" value="1"/>
</dbReference>
<dbReference type="Proteomes" id="UP000568050">
    <property type="component" value="Unassembled WGS sequence"/>
</dbReference>
<proteinExistence type="predicted"/>
<dbReference type="PANTHER" id="PTHR43542">
    <property type="entry name" value="METHYLTRANSFERASE"/>
    <property type="match status" value="1"/>
</dbReference>
<dbReference type="RefSeq" id="WP_183374035.1">
    <property type="nucleotide sequence ID" value="NZ_CBCSFZ010000008.1"/>
</dbReference>
<accession>A0A839QR91</accession>
<dbReference type="SUPFAM" id="SSF53335">
    <property type="entry name" value="S-adenosyl-L-methionine-dependent methyltransferases"/>
    <property type="match status" value="1"/>
</dbReference>
<dbReference type="NCBIfam" id="TIGR00095">
    <property type="entry name" value="16S rRNA (guanine(966)-N(2))-methyltransferase RsmD"/>
    <property type="match status" value="1"/>
</dbReference>
<dbReference type="PIRSF" id="PIRSF004553">
    <property type="entry name" value="CHP00095"/>
    <property type="match status" value="1"/>
</dbReference>
<keyword evidence="2 4" id="KW-0808">Transferase</keyword>
<evidence type="ECO:0000313" key="5">
    <source>
        <dbReference type="Proteomes" id="UP000568050"/>
    </source>
</evidence>
<keyword evidence="5" id="KW-1185">Reference proteome</keyword>
<dbReference type="InterPro" id="IPR029063">
    <property type="entry name" value="SAM-dependent_MTases_sf"/>
</dbReference>
<feature type="compositionally biased region" description="Low complexity" evidence="3">
    <location>
        <begin position="12"/>
        <end position="23"/>
    </location>
</feature>
<dbReference type="AlphaFoldDB" id="A0A839QR91"/>
<dbReference type="InterPro" id="IPR004398">
    <property type="entry name" value="RNA_MeTrfase_RsmD"/>
</dbReference>
<evidence type="ECO:0000256" key="1">
    <source>
        <dbReference type="ARBA" id="ARBA00022603"/>
    </source>
</evidence>
<dbReference type="CDD" id="cd02440">
    <property type="entry name" value="AdoMet_MTases"/>
    <property type="match status" value="1"/>
</dbReference>
<dbReference type="EC" id="2.1.1.171" evidence="4"/>
<name>A0A839QR91_9MICO</name>
<dbReference type="EMBL" id="JACHWP010000001">
    <property type="protein sequence ID" value="MBB3022178.1"/>
    <property type="molecule type" value="Genomic_DNA"/>
</dbReference>
<evidence type="ECO:0000313" key="4">
    <source>
        <dbReference type="EMBL" id="MBB3022178.1"/>
    </source>
</evidence>